<dbReference type="EMBL" id="MU277326">
    <property type="protein sequence ID" value="KAI0054953.1"/>
    <property type="molecule type" value="Genomic_DNA"/>
</dbReference>
<reference evidence="1" key="1">
    <citation type="submission" date="2021-03" db="EMBL/GenBank/DDBJ databases">
        <authorList>
            <consortium name="DOE Joint Genome Institute"/>
            <person name="Ahrendt S."/>
            <person name="Looney B.P."/>
            <person name="Miyauchi S."/>
            <person name="Morin E."/>
            <person name="Drula E."/>
            <person name="Courty P.E."/>
            <person name="Chicoki N."/>
            <person name="Fauchery L."/>
            <person name="Kohler A."/>
            <person name="Kuo A."/>
            <person name="Labutti K."/>
            <person name="Pangilinan J."/>
            <person name="Lipzen A."/>
            <person name="Riley R."/>
            <person name="Andreopoulos W."/>
            <person name="He G."/>
            <person name="Johnson J."/>
            <person name="Barry K.W."/>
            <person name="Grigoriev I.V."/>
            <person name="Nagy L."/>
            <person name="Hibbett D."/>
            <person name="Henrissat B."/>
            <person name="Matheny P.B."/>
            <person name="Labbe J."/>
            <person name="Martin F."/>
        </authorList>
    </citation>
    <scope>NUCLEOTIDE SEQUENCE</scope>
    <source>
        <strain evidence="1">HHB10654</strain>
    </source>
</reference>
<evidence type="ECO:0000313" key="2">
    <source>
        <dbReference type="Proteomes" id="UP000814140"/>
    </source>
</evidence>
<proteinExistence type="predicted"/>
<accession>A0ACB8SGE6</accession>
<evidence type="ECO:0000313" key="1">
    <source>
        <dbReference type="EMBL" id="KAI0054953.1"/>
    </source>
</evidence>
<keyword evidence="2" id="KW-1185">Reference proteome</keyword>
<gene>
    <name evidence="1" type="ORF">BV25DRAFT_1816322</name>
</gene>
<organism evidence="1 2">
    <name type="scientific">Artomyces pyxidatus</name>
    <dbReference type="NCBI Taxonomy" id="48021"/>
    <lineage>
        <taxon>Eukaryota</taxon>
        <taxon>Fungi</taxon>
        <taxon>Dikarya</taxon>
        <taxon>Basidiomycota</taxon>
        <taxon>Agaricomycotina</taxon>
        <taxon>Agaricomycetes</taxon>
        <taxon>Russulales</taxon>
        <taxon>Auriscalpiaceae</taxon>
        <taxon>Artomyces</taxon>
    </lineage>
</organism>
<sequence length="823" mass="94792">MYRDCLHGAAANNVYHPFSTELAWDFAQWAKDRGPGDTSVSDLLGIKTLVDKLQLPYKSSKELNEIIDKQLPSRPAFRRQLIAVHGEAFEFYYRDPLECIQALFGDPAFAPHLVFVPQRHYEDEDQTIRVYNDMWTGKWWWRTQVGSPSRTIIPVIISSDKTQLTLFRNKSAYPVYLTIGNIPKDIRRKPSRSAQILIGYLPTSRLTHIKNADTRRRALANLFHACVRKILAPLEQAGLHGIPMASGDGVIRRCHPIFAAFVGDYPEQCLVVGCKNMECPQSCKLKKEELGDNREFERRDFDDVLEALESVDEGPAEYIAACAEVGIKPIHHPFWEKLPYCDIYQSVTPDVLHQLYQGMIKHLIAWIKKAYGQEEIDARFARMPPNHNLRLFSSGISHLSRVSGQEHKDICRVLLGVIIDLPLPVPGMSAARLVLATRGLLDYLYMAQYPSHSSTTLEYLDDALKQFHENKEIFVEAGIRMNFNLPKLHSLLHFSEKIKLFGTTDNYNTEYSERLHIDFAKDAYRATNHKDEYPQMTLWLLRREKIHQHRLFVQWRLAGQPVINAVDRPMVPRRLRLKIARFPNEKSVSFEDASLLYGAKHLKVLMAEFIIRRNSPRLTAPQVKEIAAQYQLPFRTVAAFHRVKFWHPDAQGRDDVPEVLDVVHARPAYIDSQKRLVPGRFDTALLKEQGEAEEDDEERRGVIGYRVGQIRLVFGLSIRANNAAFSKPQDAPTHFAYIEWFSRFAGAAEPHHNMYKVLRSMNRQRTERVASIVPVTQLHRSVHLVPKFGPEAPREWSSSNVLELCQHFFVNSFTDRHTYITVY</sequence>
<comment type="caution">
    <text evidence="1">The sequence shown here is derived from an EMBL/GenBank/DDBJ whole genome shotgun (WGS) entry which is preliminary data.</text>
</comment>
<dbReference type="Proteomes" id="UP000814140">
    <property type="component" value="Unassembled WGS sequence"/>
</dbReference>
<reference evidence="1" key="2">
    <citation type="journal article" date="2022" name="New Phytol.">
        <title>Evolutionary transition to the ectomycorrhizal habit in the genomes of a hyperdiverse lineage of mushroom-forming fungi.</title>
        <authorList>
            <person name="Looney B."/>
            <person name="Miyauchi S."/>
            <person name="Morin E."/>
            <person name="Drula E."/>
            <person name="Courty P.E."/>
            <person name="Kohler A."/>
            <person name="Kuo A."/>
            <person name="LaButti K."/>
            <person name="Pangilinan J."/>
            <person name="Lipzen A."/>
            <person name="Riley R."/>
            <person name="Andreopoulos W."/>
            <person name="He G."/>
            <person name="Johnson J."/>
            <person name="Nolan M."/>
            <person name="Tritt A."/>
            <person name="Barry K.W."/>
            <person name="Grigoriev I.V."/>
            <person name="Nagy L.G."/>
            <person name="Hibbett D."/>
            <person name="Henrissat B."/>
            <person name="Matheny P.B."/>
            <person name="Labbe J."/>
            <person name="Martin F.M."/>
        </authorList>
    </citation>
    <scope>NUCLEOTIDE SEQUENCE</scope>
    <source>
        <strain evidence="1">HHB10654</strain>
    </source>
</reference>
<name>A0ACB8SGE6_9AGAM</name>
<protein>
    <submittedName>
        <fullName evidence="1">Uncharacterized protein</fullName>
    </submittedName>
</protein>